<dbReference type="AlphaFoldDB" id="A0AAE0AAS6"/>
<dbReference type="SUPFAM" id="SSF103506">
    <property type="entry name" value="Mitochondrial carrier"/>
    <property type="match status" value="1"/>
</dbReference>
<comment type="caution">
    <text evidence="13">The sequence shown here is derived from an EMBL/GenBank/DDBJ whole genome shotgun (WGS) entry which is preliminary data.</text>
</comment>
<feature type="transmembrane region" description="Helical" evidence="11">
    <location>
        <begin position="360"/>
        <end position="380"/>
    </location>
</feature>
<protein>
    <recommendedName>
        <fullName evidence="11">ADP/ATP translocase</fullName>
    </recommendedName>
    <alternativeName>
        <fullName evidence="11">ADP,ATP carrier protein</fullName>
    </alternativeName>
</protein>
<proteinExistence type="inferred from homology"/>
<evidence type="ECO:0000256" key="9">
    <source>
        <dbReference type="PROSITE-ProRule" id="PRU00282"/>
    </source>
</evidence>
<keyword evidence="14" id="KW-1185">Reference proteome</keyword>
<feature type="transmembrane region" description="Helical" evidence="11">
    <location>
        <begin position="89"/>
        <end position="112"/>
    </location>
</feature>
<comment type="similarity">
    <text evidence="2 10">Belongs to the mitochondrial carrier (TC 2.A.29) family.</text>
</comment>
<dbReference type="PRINTS" id="PR00926">
    <property type="entry name" value="MITOCARRIER"/>
</dbReference>
<evidence type="ECO:0000256" key="5">
    <source>
        <dbReference type="ARBA" id="ARBA00022737"/>
    </source>
</evidence>
<feature type="repeat" description="Solcar" evidence="9">
    <location>
        <begin position="295"/>
        <end position="382"/>
    </location>
</feature>
<dbReference type="InterPro" id="IPR018108">
    <property type="entry name" value="MCP_transmembrane"/>
</dbReference>
<evidence type="ECO:0000256" key="8">
    <source>
        <dbReference type="ARBA" id="ARBA00024143"/>
    </source>
</evidence>
<dbReference type="InterPro" id="IPR002113">
    <property type="entry name" value="ADT_euk_type"/>
</dbReference>
<dbReference type="GO" id="GO:1990544">
    <property type="term" value="P:mitochondrial ATP transmembrane transport"/>
    <property type="evidence" value="ECO:0007669"/>
    <property type="project" value="InterPro"/>
</dbReference>
<feature type="repeat" description="Solcar" evidence="9">
    <location>
        <begin position="88"/>
        <end position="180"/>
    </location>
</feature>
<dbReference type="PANTHER" id="PTHR45635">
    <property type="entry name" value="ADP,ATP CARRIER PROTEIN 1-RELATED-RELATED"/>
    <property type="match status" value="1"/>
</dbReference>
<keyword evidence="5" id="KW-0677">Repeat</keyword>
<gene>
    <name evidence="13" type="ORF">Dsin_021202</name>
</gene>
<dbReference type="EMBL" id="JANJYJ010000006">
    <property type="protein sequence ID" value="KAK3207156.1"/>
    <property type="molecule type" value="Genomic_DNA"/>
</dbReference>
<reference evidence="13" key="1">
    <citation type="journal article" date="2023" name="Plant J.">
        <title>Genome sequences and population genomics provide insights into the demographic history, inbreeding, and mutation load of two 'living fossil' tree species of Dipteronia.</title>
        <authorList>
            <person name="Feng Y."/>
            <person name="Comes H.P."/>
            <person name="Chen J."/>
            <person name="Zhu S."/>
            <person name="Lu R."/>
            <person name="Zhang X."/>
            <person name="Li P."/>
            <person name="Qiu J."/>
            <person name="Olsen K.M."/>
            <person name="Qiu Y."/>
        </authorList>
    </citation>
    <scope>NUCLEOTIDE SEQUENCE</scope>
    <source>
        <strain evidence="13">NBL</strain>
    </source>
</reference>
<dbReference type="PRINTS" id="PR00927">
    <property type="entry name" value="ADPTRNSLCASE"/>
</dbReference>
<evidence type="ECO:0000256" key="10">
    <source>
        <dbReference type="RuleBase" id="RU000488"/>
    </source>
</evidence>
<dbReference type="InterPro" id="IPR023395">
    <property type="entry name" value="MCP_dom_sf"/>
</dbReference>
<evidence type="ECO:0000256" key="1">
    <source>
        <dbReference type="ARBA" id="ARBA00004141"/>
    </source>
</evidence>
<evidence type="ECO:0000256" key="6">
    <source>
        <dbReference type="ARBA" id="ARBA00022989"/>
    </source>
</evidence>
<comment type="subunit">
    <text evidence="11">Monomer.</text>
</comment>
<evidence type="ECO:0000313" key="13">
    <source>
        <dbReference type="EMBL" id="KAK3207156.1"/>
    </source>
</evidence>
<feature type="region of interest" description="Disordered" evidence="12">
    <location>
        <begin position="407"/>
        <end position="428"/>
    </location>
</feature>
<evidence type="ECO:0000256" key="2">
    <source>
        <dbReference type="ARBA" id="ARBA00006375"/>
    </source>
</evidence>
<dbReference type="GO" id="GO:0140021">
    <property type="term" value="P:mitochondrial ADP transmembrane transport"/>
    <property type="evidence" value="ECO:0007669"/>
    <property type="project" value="InterPro"/>
</dbReference>
<keyword evidence="4 9" id="KW-0812">Transmembrane</keyword>
<evidence type="ECO:0000256" key="11">
    <source>
        <dbReference type="RuleBase" id="RU368008"/>
    </source>
</evidence>
<feature type="compositionally biased region" description="Low complexity" evidence="12">
    <location>
        <begin position="54"/>
        <end position="66"/>
    </location>
</feature>
<organism evidence="13 14">
    <name type="scientific">Dipteronia sinensis</name>
    <dbReference type="NCBI Taxonomy" id="43782"/>
    <lineage>
        <taxon>Eukaryota</taxon>
        <taxon>Viridiplantae</taxon>
        <taxon>Streptophyta</taxon>
        <taxon>Embryophyta</taxon>
        <taxon>Tracheophyta</taxon>
        <taxon>Spermatophyta</taxon>
        <taxon>Magnoliopsida</taxon>
        <taxon>eudicotyledons</taxon>
        <taxon>Gunneridae</taxon>
        <taxon>Pentapetalae</taxon>
        <taxon>rosids</taxon>
        <taxon>malvids</taxon>
        <taxon>Sapindales</taxon>
        <taxon>Sapindaceae</taxon>
        <taxon>Hippocastanoideae</taxon>
        <taxon>Acereae</taxon>
        <taxon>Dipteronia</taxon>
    </lineage>
</organism>
<comment type="subcellular location">
    <subcellularLocation>
        <location evidence="1 11">Membrane</location>
        <topology evidence="1 11">Multi-pass membrane protein</topology>
    </subcellularLocation>
</comment>
<feature type="region of interest" description="Disordered" evidence="12">
    <location>
        <begin position="54"/>
        <end position="79"/>
    </location>
</feature>
<evidence type="ECO:0000256" key="12">
    <source>
        <dbReference type="SAM" id="MobiDB-lite"/>
    </source>
</evidence>
<keyword evidence="6 11" id="KW-1133">Transmembrane helix</keyword>
<evidence type="ECO:0000256" key="7">
    <source>
        <dbReference type="ARBA" id="ARBA00023136"/>
    </source>
</evidence>
<dbReference type="Gene3D" id="1.50.40.10">
    <property type="entry name" value="Mitochondrial carrier domain"/>
    <property type="match status" value="1"/>
</dbReference>
<dbReference type="GO" id="GO:0005743">
    <property type="term" value="C:mitochondrial inner membrane"/>
    <property type="evidence" value="ECO:0007669"/>
    <property type="project" value="InterPro"/>
</dbReference>
<comment type="catalytic activity">
    <reaction evidence="8">
        <text>ADP(in) + ATP(out) = ADP(out) + ATP(in)</text>
        <dbReference type="Rhea" id="RHEA:34999"/>
        <dbReference type="ChEBI" id="CHEBI:30616"/>
        <dbReference type="ChEBI" id="CHEBI:456216"/>
    </reaction>
    <physiologicalReaction direction="left-to-right" evidence="8">
        <dbReference type="Rhea" id="RHEA:35000"/>
    </physiologicalReaction>
</comment>
<comment type="caution">
    <text evidence="11">Lacks conserved residue(s) required for the propagation of feature annotation.</text>
</comment>
<comment type="function">
    <text evidence="11">Catalyzes the exchange of ADP and ATP across the membrane.</text>
</comment>
<evidence type="ECO:0000313" key="14">
    <source>
        <dbReference type="Proteomes" id="UP001281410"/>
    </source>
</evidence>
<dbReference type="GO" id="GO:0005471">
    <property type="term" value="F:ATP:ADP antiporter activity"/>
    <property type="evidence" value="ECO:0007669"/>
    <property type="project" value="UniProtKB-UniRule"/>
</dbReference>
<evidence type="ECO:0000256" key="3">
    <source>
        <dbReference type="ARBA" id="ARBA00022448"/>
    </source>
</evidence>
<name>A0AAE0AAS6_9ROSI</name>
<keyword evidence="3 10" id="KW-0813">Transport</keyword>
<dbReference type="PANTHER" id="PTHR45635:SF23">
    <property type="entry name" value="ADP_ATP TRANSLOCASE"/>
    <property type="match status" value="1"/>
</dbReference>
<dbReference type="InterPro" id="IPR002067">
    <property type="entry name" value="MCP"/>
</dbReference>
<dbReference type="PROSITE" id="PS50920">
    <property type="entry name" value="SOLCAR"/>
    <property type="match status" value="3"/>
</dbReference>
<evidence type="ECO:0000256" key="4">
    <source>
        <dbReference type="ARBA" id="ARBA00022692"/>
    </source>
</evidence>
<feature type="repeat" description="Solcar" evidence="9">
    <location>
        <begin position="194"/>
        <end position="289"/>
    </location>
</feature>
<accession>A0AAE0AAS6</accession>
<sequence>MIDWLNAGNNSDTVAKMEAGLLHPSVIEKIQGQLPYNFYRIIFRRKWQALMSTETSGSTSTSNSTSNLHQPSQGDAFVRSPSKGHDHNVAFSTLLFPVTISVVLTTAVAPLLRVNLLIQSQNEMIKSGRLSYAYKGIGDCFARTVRNEGFFSLWRGNTACVLHFVSGMVQRTMMDSFRINSAFCPKKENDGLEEWFARNFATMALFGGTSILLVYHLVYAQIRMANDIKINTSTNGVNKRQFDGLIDVYRKTLKSDGITGLFRGFNVSCLEFFVHKKLMLRMNAVLNPNMLGLQQSWATTVVLTGRIAICCDLATYPIDTVRRRMMMRSGEAIKYKSCVDAFSQILKNEGVRSLYKGTSAFLLVDVALIGFVVVIGNTLLKIAKVSLEKSDNQSKLKLCTIGNTRIKPQEHSRTSTPKQLSRKIREND</sequence>
<keyword evidence="7 9" id="KW-0472">Membrane</keyword>
<feature type="transmembrane region" description="Helical" evidence="11">
    <location>
        <begin position="200"/>
        <end position="219"/>
    </location>
</feature>
<dbReference type="Pfam" id="PF00153">
    <property type="entry name" value="Mito_carr"/>
    <property type="match status" value="3"/>
</dbReference>
<dbReference type="Proteomes" id="UP001281410">
    <property type="component" value="Unassembled WGS sequence"/>
</dbReference>